<dbReference type="PROSITE" id="PS50949">
    <property type="entry name" value="HTH_GNTR"/>
    <property type="match status" value="1"/>
</dbReference>
<reference evidence="6" key="1">
    <citation type="submission" date="2019-12" db="EMBL/GenBank/DDBJ databases">
        <authorList>
            <person name="Cremers G."/>
        </authorList>
    </citation>
    <scope>NUCLEOTIDE SEQUENCE</scope>
    <source>
        <strain evidence="6">Vvax</strain>
    </source>
</reference>
<evidence type="ECO:0000256" key="1">
    <source>
        <dbReference type="ARBA" id="ARBA00023015"/>
    </source>
</evidence>
<dbReference type="GO" id="GO:0003700">
    <property type="term" value="F:DNA-binding transcription factor activity"/>
    <property type="evidence" value="ECO:0007669"/>
    <property type="project" value="InterPro"/>
</dbReference>
<organism evidence="6">
    <name type="scientific">Variovorax paradoxus</name>
    <dbReference type="NCBI Taxonomy" id="34073"/>
    <lineage>
        <taxon>Bacteria</taxon>
        <taxon>Pseudomonadati</taxon>
        <taxon>Pseudomonadota</taxon>
        <taxon>Betaproteobacteria</taxon>
        <taxon>Burkholderiales</taxon>
        <taxon>Comamonadaceae</taxon>
        <taxon>Variovorax</taxon>
    </lineage>
</organism>
<dbReference type="SMART" id="SM00345">
    <property type="entry name" value="HTH_GNTR"/>
    <property type="match status" value="1"/>
</dbReference>
<evidence type="ECO:0000256" key="2">
    <source>
        <dbReference type="ARBA" id="ARBA00023125"/>
    </source>
</evidence>
<dbReference type="EMBL" id="LR743507">
    <property type="protein sequence ID" value="CAA2100637.1"/>
    <property type="molecule type" value="Genomic_DNA"/>
</dbReference>
<dbReference type="InterPro" id="IPR011711">
    <property type="entry name" value="GntR_C"/>
</dbReference>
<name>A0A679IYC6_VARPD</name>
<dbReference type="Gene3D" id="1.20.120.530">
    <property type="entry name" value="GntR ligand-binding domain-like"/>
    <property type="match status" value="1"/>
</dbReference>
<dbReference type="InterPro" id="IPR008920">
    <property type="entry name" value="TF_FadR/GntR_C"/>
</dbReference>
<dbReference type="Gene3D" id="1.10.10.10">
    <property type="entry name" value="Winged helix-like DNA-binding domain superfamily/Winged helix DNA-binding domain"/>
    <property type="match status" value="1"/>
</dbReference>
<dbReference type="InterPro" id="IPR036388">
    <property type="entry name" value="WH-like_DNA-bd_sf"/>
</dbReference>
<keyword evidence="1" id="KW-0805">Transcription regulation</keyword>
<dbReference type="InterPro" id="IPR036390">
    <property type="entry name" value="WH_DNA-bd_sf"/>
</dbReference>
<evidence type="ECO:0000256" key="4">
    <source>
        <dbReference type="SAM" id="MobiDB-lite"/>
    </source>
</evidence>
<dbReference type="SUPFAM" id="SSF46785">
    <property type="entry name" value="Winged helix' DNA-binding domain"/>
    <property type="match status" value="1"/>
</dbReference>
<dbReference type="SMART" id="SM00895">
    <property type="entry name" value="FCD"/>
    <property type="match status" value="1"/>
</dbReference>
<feature type="region of interest" description="Disordered" evidence="4">
    <location>
        <begin position="1"/>
        <end position="23"/>
    </location>
</feature>
<accession>A0A679IYC6</accession>
<dbReference type="Pfam" id="PF07729">
    <property type="entry name" value="FCD"/>
    <property type="match status" value="1"/>
</dbReference>
<evidence type="ECO:0000256" key="3">
    <source>
        <dbReference type="ARBA" id="ARBA00023163"/>
    </source>
</evidence>
<feature type="domain" description="HTH gntR-type" evidence="5">
    <location>
        <begin position="36"/>
        <end position="103"/>
    </location>
</feature>
<dbReference type="GO" id="GO:0043565">
    <property type="term" value="F:sequence-specific DNA binding"/>
    <property type="evidence" value="ECO:0007669"/>
    <property type="project" value="InterPro"/>
</dbReference>
<dbReference type="InterPro" id="IPR000485">
    <property type="entry name" value="AsnC-type_HTH_dom"/>
</dbReference>
<protein>
    <submittedName>
        <fullName evidence="6">HTH-type transcriptional regulator LutR</fullName>
    </submittedName>
</protein>
<evidence type="ECO:0000259" key="5">
    <source>
        <dbReference type="PROSITE" id="PS50949"/>
    </source>
</evidence>
<dbReference type="PANTHER" id="PTHR43537">
    <property type="entry name" value="TRANSCRIPTIONAL REGULATOR, GNTR FAMILY"/>
    <property type="match status" value="1"/>
</dbReference>
<dbReference type="SUPFAM" id="SSF48008">
    <property type="entry name" value="GntR ligand-binding domain-like"/>
    <property type="match status" value="1"/>
</dbReference>
<gene>
    <name evidence="6" type="primary">lutR_2</name>
    <name evidence="6" type="ORF">VVAX_00844</name>
</gene>
<dbReference type="PRINTS" id="PR00033">
    <property type="entry name" value="HTHASNC"/>
</dbReference>
<sequence>MTAVPATTIPPVSTVRPRPEASVPAAAASTDAAVFRTRADEVYAQLKRDVAEFILVPGDRFTENEISDRLGVSRTPVRQALFRLQQEGFVEVLFRSGWRVLPFDFEQFEQLYDLRMVLETTAVHRLCETDRHIDRRLIDTLADIWLVPAAQRSGDMAQVAKWDEAFHCALVAAAGNAEMARVHGDVTDRIRIIRRLDFTKQPRIDATYDEHAKILKAVRANRGDQAAMLLRAHIETSQAEVRKITLHQVHLARHAGKTPR</sequence>
<proteinExistence type="predicted"/>
<evidence type="ECO:0000313" key="6">
    <source>
        <dbReference type="EMBL" id="CAA2100637.1"/>
    </source>
</evidence>
<dbReference type="PANTHER" id="PTHR43537:SF45">
    <property type="entry name" value="GNTR FAMILY REGULATORY PROTEIN"/>
    <property type="match status" value="1"/>
</dbReference>
<dbReference type="CDD" id="cd07377">
    <property type="entry name" value="WHTH_GntR"/>
    <property type="match status" value="1"/>
</dbReference>
<keyword evidence="2" id="KW-0238">DNA-binding</keyword>
<dbReference type="AlphaFoldDB" id="A0A679IYC6"/>
<dbReference type="PRINTS" id="PR00035">
    <property type="entry name" value="HTHGNTR"/>
</dbReference>
<keyword evidence="3" id="KW-0804">Transcription</keyword>
<dbReference type="InterPro" id="IPR000524">
    <property type="entry name" value="Tscrpt_reg_HTH_GntR"/>
</dbReference>
<dbReference type="Pfam" id="PF00392">
    <property type="entry name" value="GntR"/>
    <property type="match status" value="1"/>
</dbReference>